<dbReference type="EMBL" id="JBHTGP010000035">
    <property type="protein sequence ID" value="MFD0692040.1"/>
    <property type="molecule type" value="Genomic_DNA"/>
</dbReference>
<reference evidence="2" key="1">
    <citation type="journal article" date="2019" name="Int. J. Syst. Evol. Microbiol.">
        <title>The Global Catalogue of Microorganisms (GCM) 10K type strain sequencing project: providing services to taxonomists for standard genome sequencing and annotation.</title>
        <authorList>
            <consortium name="The Broad Institute Genomics Platform"/>
            <consortium name="The Broad Institute Genome Sequencing Center for Infectious Disease"/>
            <person name="Wu L."/>
            <person name="Ma J."/>
        </authorList>
    </citation>
    <scope>NUCLEOTIDE SEQUENCE [LARGE SCALE GENOMIC DNA]</scope>
    <source>
        <strain evidence="2">JCM 9371</strain>
    </source>
</reference>
<dbReference type="Pfam" id="PF18306">
    <property type="entry name" value="LDcluster4"/>
    <property type="match status" value="1"/>
</dbReference>
<comment type="caution">
    <text evidence="1">The sequence shown here is derived from an EMBL/GenBank/DDBJ whole genome shotgun (WGS) entry which is preliminary data.</text>
</comment>
<dbReference type="SUPFAM" id="SSF102405">
    <property type="entry name" value="MCP/YpsA-like"/>
    <property type="match status" value="1"/>
</dbReference>
<dbReference type="Gene3D" id="3.40.50.450">
    <property type="match status" value="1"/>
</dbReference>
<evidence type="ECO:0000313" key="1">
    <source>
        <dbReference type="EMBL" id="MFD0692040.1"/>
    </source>
</evidence>
<keyword evidence="2" id="KW-1185">Reference proteome</keyword>
<evidence type="ECO:0000313" key="2">
    <source>
        <dbReference type="Proteomes" id="UP001597063"/>
    </source>
</evidence>
<sequence length="163" mass="16628">MTVPIQVAVCGPRDCTDDDWVNAHEVGVLLARRGAVVICGGHRGVTAAVAAGAKSARGTAVGILAGTDRDGAGPDLSAVVPTGLGDARDTVIAGAGDALIAVGGSWDTLATIARTVHHGRIPVVQLGEWHFTEEFHRQLPGVLYAKTPAEAISLTGLWPSALP</sequence>
<proteinExistence type="predicted"/>
<name>A0ABW2Y5A3_9ACTN</name>
<gene>
    <name evidence="1" type="ORF">ACFQZM_46660</name>
</gene>
<dbReference type="RefSeq" id="WP_131758476.1">
    <property type="nucleotide sequence ID" value="NZ_CAACUY010000052.1"/>
</dbReference>
<dbReference type="InterPro" id="IPR041164">
    <property type="entry name" value="LDcluster4"/>
</dbReference>
<protein>
    <submittedName>
        <fullName evidence="1">Dethiobiotin synthetase</fullName>
    </submittedName>
</protein>
<organism evidence="1 2">
    <name type="scientific">Actinomadura fibrosa</name>
    <dbReference type="NCBI Taxonomy" id="111802"/>
    <lineage>
        <taxon>Bacteria</taxon>
        <taxon>Bacillati</taxon>
        <taxon>Actinomycetota</taxon>
        <taxon>Actinomycetes</taxon>
        <taxon>Streptosporangiales</taxon>
        <taxon>Thermomonosporaceae</taxon>
        <taxon>Actinomadura</taxon>
    </lineage>
</organism>
<dbReference type="Proteomes" id="UP001597063">
    <property type="component" value="Unassembled WGS sequence"/>
</dbReference>
<accession>A0ABW2Y5A3</accession>